<gene>
    <name evidence="3" type="ORF">RRG08_003679</name>
</gene>
<sequence length="487" mass="54576">MTRGQCLAGSGESKRGGKEAANPGTRELVLDLGRQWMYDSHCSCHSQDNQLQDKLKLLRHNFDSSKDPVNSTRVVPVGEREADMVDDNFGLGGVQFLGGAQSHGGLNGGGREDGVRGLGRQSGVTKPSHNYGTTSGTSHWRSHIPKQLYFSGEEVIQGEWKSYTFQLEMYIENMDLGPQDCKRLLFYTLRGRALNYAVSMEESNPNISLRDLMRQMKNRMKNRFGAEIRCEIAYLRLQNAVQERKEILYEWADRLCDLARKAVTSGQGSPQVLNVMVPRQVEVIKVLMDQDDFDQTQAIAFDDQDLDDDTDDLAPDGDKKPASFLKIPLQKGLNETSYPLYEGDNIIGRSQDTCHIHIASKSLSKEHACIQIVGDVHMIFDKSSRNKTRRGKLFLSPEVRYELKNNEEITFADVKCIYQIASEIDTVAESGSETEGSESLMLKYDVTNETSVEDTQNKGNLSGADAENNNDDSVLPPTQVKKLFMHL</sequence>
<feature type="compositionally biased region" description="Polar residues" evidence="1">
    <location>
        <begin position="450"/>
        <end position="460"/>
    </location>
</feature>
<dbReference type="Pfam" id="PF14893">
    <property type="entry name" value="PNMA"/>
    <property type="match status" value="1"/>
</dbReference>
<reference evidence="3" key="1">
    <citation type="journal article" date="2023" name="G3 (Bethesda)">
        <title>A reference genome for the long-term kleptoplast-retaining sea slug Elysia crispata morphotype clarki.</title>
        <authorList>
            <person name="Eastman K.E."/>
            <person name="Pendleton A.L."/>
            <person name="Shaikh M.A."/>
            <person name="Suttiyut T."/>
            <person name="Ogas R."/>
            <person name="Tomko P."/>
            <person name="Gavelis G."/>
            <person name="Widhalm J.R."/>
            <person name="Wisecaver J.H."/>
        </authorList>
    </citation>
    <scope>NUCLEOTIDE SEQUENCE</scope>
    <source>
        <strain evidence="3">ECLA1</strain>
    </source>
</reference>
<feature type="region of interest" description="Disordered" evidence="1">
    <location>
        <begin position="102"/>
        <end position="140"/>
    </location>
</feature>
<dbReference type="Gene3D" id="2.60.200.20">
    <property type="match status" value="1"/>
</dbReference>
<dbReference type="Proteomes" id="UP001283361">
    <property type="component" value="Unassembled WGS sequence"/>
</dbReference>
<dbReference type="InterPro" id="IPR000253">
    <property type="entry name" value="FHA_dom"/>
</dbReference>
<dbReference type="SUPFAM" id="SSF49879">
    <property type="entry name" value="SMAD/FHA domain"/>
    <property type="match status" value="1"/>
</dbReference>
<dbReference type="AlphaFoldDB" id="A0AAE1AV77"/>
<dbReference type="InterPro" id="IPR008984">
    <property type="entry name" value="SMAD_FHA_dom_sf"/>
</dbReference>
<feature type="domain" description="FHA" evidence="2">
    <location>
        <begin position="345"/>
        <end position="395"/>
    </location>
</feature>
<evidence type="ECO:0000313" key="3">
    <source>
        <dbReference type="EMBL" id="KAK3794528.1"/>
    </source>
</evidence>
<keyword evidence="4" id="KW-1185">Reference proteome</keyword>
<evidence type="ECO:0000313" key="4">
    <source>
        <dbReference type="Proteomes" id="UP001283361"/>
    </source>
</evidence>
<feature type="region of interest" description="Disordered" evidence="1">
    <location>
        <begin position="450"/>
        <end position="476"/>
    </location>
</feature>
<evidence type="ECO:0000256" key="1">
    <source>
        <dbReference type="SAM" id="MobiDB-lite"/>
    </source>
</evidence>
<dbReference type="InterPro" id="IPR048270">
    <property type="entry name" value="PNMA_C"/>
</dbReference>
<evidence type="ECO:0000259" key="2">
    <source>
        <dbReference type="PROSITE" id="PS50006"/>
    </source>
</evidence>
<dbReference type="Pfam" id="PF00498">
    <property type="entry name" value="FHA"/>
    <property type="match status" value="1"/>
</dbReference>
<dbReference type="EMBL" id="JAWDGP010001105">
    <property type="protein sequence ID" value="KAK3794528.1"/>
    <property type="molecule type" value="Genomic_DNA"/>
</dbReference>
<accession>A0AAE1AV77</accession>
<proteinExistence type="predicted"/>
<comment type="caution">
    <text evidence="3">The sequence shown here is derived from an EMBL/GenBank/DDBJ whole genome shotgun (WGS) entry which is preliminary data.</text>
</comment>
<feature type="compositionally biased region" description="Polar residues" evidence="1">
    <location>
        <begin position="122"/>
        <end position="139"/>
    </location>
</feature>
<organism evidence="3 4">
    <name type="scientific">Elysia crispata</name>
    <name type="common">lettuce slug</name>
    <dbReference type="NCBI Taxonomy" id="231223"/>
    <lineage>
        <taxon>Eukaryota</taxon>
        <taxon>Metazoa</taxon>
        <taxon>Spiralia</taxon>
        <taxon>Lophotrochozoa</taxon>
        <taxon>Mollusca</taxon>
        <taxon>Gastropoda</taxon>
        <taxon>Heterobranchia</taxon>
        <taxon>Euthyneura</taxon>
        <taxon>Panpulmonata</taxon>
        <taxon>Sacoglossa</taxon>
        <taxon>Placobranchoidea</taxon>
        <taxon>Plakobranchidae</taxon>
        <taxon>Elysia</taxon>
    </lineage>
</organism>
<dbReference type="PROSITE" id="PS50006">
    <property type="entry name" value="FHA_DOMAIN"/>
    <property type="match status" value="1"/>
</dbReference>
<name>A0AAE1AV77_9GAST</name>
<protein>
    <recommendedName>
        <fullName evidence="2">FHA domain-containing protein</fullName>
    </recommendedName>
</protein>
<dbReference type="CDD" id="cd22665">
    <property type="entry name" value="FHA_MDC1"/>
    <property type="match status" value="1"/>
</dbReference>
<feature type="region of interest" description="Disordered" evidence="1">
    <location>
        <begin position="1"/>
        <end position="24"/>
    </location>
</feature>